<name>A0A9P0B1H3_BRAAE</name>
<evidence type="ECO:0000313" key="2">
    <source>
        <dbReference type="EMBL" id="CAH0553459.1"/>
    </source>
</evidence>
<evidence type="ECO:0000313" key="3">
    <source>
        <dbReference type="Proteomes" id="UP001154078"/>
    </source>
</evidence>
<dbReference type="AlphaFoldDB" id="A0A9P0B1H3"/>
<proteinExistence type="predicted"/>
<evidence type="ECO:0000256" key="1">
    <source>
        <dbReference type="SAM" id="MobiDB-lite"/>
    </source>
</evidence>
<accession>A0A9P0B1H3</accession>
<dbReference type="Proteomes" id="UP001154078">
    <property type="component" value="Chromosome 3"/>
</dbReference>
<feature type="compositionally biased region" description="Polar residues" evidence="1">
    <location>
        <begin position="19"/>
        <end position="34"/>
    </location>
</feature>
<reference evidence="2" key="1">
    <citation type="submission" date="2021-12" db="EMBL/GenBank/DDBJ databases">
        <authorList>
            <person name="King R."/>
        </authorList>
    </citation>
    <scope>NUCLEOTIDE SEQUENCE</scope>
</reference>
<dbReference type="EMBL" id="OV121134">
    <property type="protein sequence ID" value="CAH0553459.1"/>
    <property type="molecule type" value="Genomic_DNA"/>
</dbReference>
<feature type="region of interest" description="Disordered" evidence="1">
    <location>
        <begin position="1"/>
        <end position="37"/>
    </location>
</feature>
<sequence length="113" mass="12900">MKSELRPEAPVYIPVLKNEAQSPGSPSKEPQCSRYSRRSVRLLNSVLNSPRPILGTKPPFPRAIVGRKKEENGKKDEAEEFIGKEFRSLTRNLQRMKMKEDNSTPKKKDTCCL</sequence>
<organism evidence="2 3">
    <name type="scientific">Brassicogethes aeneus</name>
    <name type="common">Rape pollen beetle</name>
    <name type="synonym">Meligethes aeneus</name>
    <dbReference type="NCBI Taxonomy" id="1431903"/>
    <lineage>
        <taxon>Eukaryota</taxon>
        <taxon>Metazoa</taxon>
        <taxon>Ecdysozoa</taxon>
        <taxon>Arthropoda</taxon>
        <taxon>Hexapoda</taxon>
        <taxon>Insecta</taxon>
        <taxon>Pterygota</taxon>
        <taxon>Neoptera</taxon>
        <taxon>Endopterygota</taxon>
        <taxon>Coleoptera</taxon>
        <taxon>Polyphaga</taxon>
        <taxon>Cucujiformia</taxon>
        <taxon>Nitidulidae</taxon>
        <taxon>Meligethinae</taxon>
        <taxon>Brassicogethes</taxon>
    </lineage>
</organism>
<gene>
    <name evidence="2" type="ORF">MELIAE_LOCUS5447</name>
</gene>
<keyword evidence="3" id="KW-1185">Reference proteome</keyword>
<dbReference type="OrthoDB" id="6704038at2759"/>
<protein>
    <submittedName>
        <fullName evidence="2">Uncharacterized protein</fullName>
    </submittedName>
</protein>